<dbReference type="PANTHER" id="PTHR11800">
    <property type="entry name" value="DNA-DIRECTED RNA POLYMERASE"/>
    <property type="match status" value="1"/>
</dbReference>
<dbReference type="HAMAP" id="MF_00320">
    <property type="entry name" value="RNApol_arch_Rpo3"/>
    <property type="match status" value="1"/>
</dbReference>
<dbReference type="EMBL" id="MT631578">
    <property type="protein sequence ID" value="QNO54413.1"/>
    <property type="molecule type" value="Genomic_DNA"/>
</dbReference>
<dbReference type="InterPro" id="IPR022842">
    <property type="entry name" value="RNAP_Rpo3/Rpb3/RPAC1"/>
</dbReference>
<dbReference type="GO" id="GO:0046983">
    <property type="term" value="F:protein dimerization activity"/>
    <property type="evidence" value="ECO:0007669"/>
    <property type="project" value="InterPro"/>
</dbReference>
<keyword evidence="4 6" id="KW-0808">Transferase</keyword>
<evidence type="ECO:0000256" key="1">
    <source>
        <dbReference type="ARBA" id="ARBA00022478"/>
    </source>
</evidence>
<dbReference type="InterPro" id="IPR036643">
    <property type="entry name" value="RNApol_insert_sf"/>
</dbReference>
<dbReference type="GO" id="GO:0003677">
    <property type="term" value="F:DNA binding"/>
    <property type="evidence" value="ECO:0007669"/>
    <property type="project" value="UniProtKB-UniRule"/>
</dbReference>
<feature type="domain" description="DNA-directed RNA polymerase RpoA/D/Rpb3-type" evidence="5">
    <location>
        <begin position="12"/>
        <end position="208"/>
    </location>
</feature>
<evidence type="ECO:0000256" key="2">
    <source>
        <dbReference type="ARBA" id="ARBA00022490"/>
    </source>
</evidence>
<dbReference type="InterPro" id="IPR036603">
    <property type="entry name" value="RBP11-like"/>
</dbReference>
<dbReference type="GO" id="GO:0005737">
    <property type="term" value="C:cytoplasm"/>
    <property type="evidence" value="ECO:0007669"/>
    <property type="project" value="UniProtKB-SubCell"/>
</dbReference>
<comment type="caution">
    <text evidence="4">Lacks conserved residue(s) required for the propagation of feature annotation.</text>
</comment>
<dbReference type="GO" id="GO:0000428">
    <property type="term" value="C:DNA-directed RNA polymerase complex"/>
    <property type="evidence" value="ECO:0007669"/>
    <property type="project" value="UniProtKB-KW"/>
</dbReference>
<evidence type="ECO:0000256" key="4">
    <source>
        <dbReference type="HAMAP-Rule" id="MF_00320"/>
    </source>
</evidence>
<organism evidence="6">
    <name type="scientific">Candidatus Methanophaga sp. ANME-1 ERB7</name>
    <dbReference type="NCBI Taxonomy" id="2759913"/>
    <lineage>
        <taxon>Archaea</taxon>
        <taxon>Methanobacteriati</taxon>
        <taxon>Methanobacteriota</taxon>
        <taxon>Stenosarchaea group</taxon>
        <taxon>Methanomicrobia</taxon>
        <taxon>Candidatus Methanophagales</taxon>
        <taxon>Candidatus Methanophagaceae</taxon>
        <taxon>Candidatus Methanophaga</taxon>
    </lineage>
</organism>
<dbReference type="SUPFAM" id="SSF56553">
    <property type="entry name" value="Insert subdomain of RNA polymerase alpha subunit"/>
    <property type="match status" value="1"/>
</dbReference>
<gene>
    <name evidence="4 6" type="primary">rpoD</name>
    <name evidence="4" type="synonym">rpo3</name>
    <name evidence="6" type="ORF">JEICAKEA_00023</name>
</gene>
<accession>A0A7G9Z2C9</accession>
<dbReference type="EC" id="2.7.7.6" evidence="4"/>
<dbReference type="SMART" id="SM00662">
    <property type="entry name" value="RPOLD"/>
    <property type="match status" value="1"/>
</dbReference>
<keyword evidence="2 4" id="KW-0963">Cytoplasm</keyword>
<name>A0A7G9Z2C9_9EURY</name>
<dbReference type="InterPro" id="IPR011263">
    <property type="entry name" value="DNA-dir_RNA_pol_RpoA/D/Rpb3"/>
</dbReference>
<reference evidence="6" key="1">
    <citation type="submission" date="2020-06" db="EMBL/GenBank/DDBJ databases">
        <title>Unique genomic features of the anaerobic methanotrophic archaea.</title>
        <authorList>
            <person name="Chadwick G.L."/>
            <person name="Skennerton C.T."/>
            <person name="Laso-Perez R."/>
            <person name="Leu A.O."/>
            <person name="Speth D.R."/>
            <person name="Yu H."/>
            <person name="Morgan-Lang C."/>
            <person name="Hatzenpichler R."/>
            <person name="Goudeau D."/>
            <person name="Malmstrom R."/>
            <person name="Brazelton W.J."/>
            <person name="Woyke T."/>
            <person name="Hallam S.J."/>
            <person name="Tyson G.W."/>
            <person name="Wegener G."/>
            <person name="Boetius A."/>
            <person name="Orphan V."/>
        </authorList>
    </citation>
    <scope>NUCLEOTIDE SEQUENCE</scope>
</reference>
<dbReference type="SUPFAM" id="SSF55257">
    <property type="entry name" value="RBP11-like subunits of RNA polymerase"/>
    <property type="match status" value="1"/>
</dbReference>
<evidence type="ECO:0000256" key="3">
    <source>
        <dbReference type="ARBA" id="ARBA00023163"/>
    </source>
</evidence>
<dbReference type="Gene3D" id="2.170.120.12">
    <property type="entry name" value="DNA-directed RNA polymerase, insert domain"/>
    <property type="match status" value="1"/>
</dbReference>
<proteinExistence type="inferred from homology"/>
<comment type="catalytic activity">
    <reaction evidence="4">
        <text>RNA(n) + a ribonucleoside 5'-triphosphate = RNA(n+1) + diphosphate</text>
        <dbReference type="Rhea" id="RHEA:21248"/>
        <dbReference type="Rhea" id="RHEA-COMP:14527"/>
        <dbReference type="Rhea" id="RHEA-COMP:17342"/>
        <dbReference type="ChEBI" id="CHEBI:33019"/>
        <dbReference type="ChEBI" id="CHEBI:61557"/>
        <dbReference type="ChEBI" id="CHEBI:140395"/>
        <dbReference type="EC" id="2.7.7.6"/>
    </reaction>
</comment>
<protein>
    <recommendedName>
        <fullName evidence="4">DNA-directed RNA polymerase subunit Rpo3</fullName>
        <ecNumber evidence="4">2.7.7.6</ecNumber>
    </recommendedName>
    <alternativeName>
        <fullName evidence="4">DNA-directed RNA polymerase subunit D</fullName>
    </alternativeName>
</protein>
<dbReference type="GO" id="GO:0006351">
    <property type="term" value="P:DNA-templated transcription"/>
    <property type="evidence" value="ECO:0007669"/>
    <property type="project" value="UniProtKB-UniRule"/>
</dbReference>
<comment type="similarity">
    <text evidence="4">Belongs to the archaeal Rpo3/eukaryotic RPB3 RNA polymerase subunit family.</text>
</comment>
<dbReference type="Pfam" id="PF01193">
    <property type="entry name" value="RNA_pol_L"/>
    <property type="match status" value="1"/>
</dbReference>
<dbReference type="Gene3D" id="3.30.1360.10">
    <property type="entry name" value="RNA polymerase, RBP11-like subunit"/>
    <property type="match status" value="2"/>
</dbReference>
<evidence type="ECO:0000313" key="6">
    <source>
        <dbReference type="EMBL" id="QNO54413.1"/>
    </source>
</evidence>
<dbReference type="PANTHER" id="PTHR11800:SF2">
    <property type="entry name" value="DNA-DIRECTED RNA POLYMERASE II SUBUNIT RPB3"/>
    <property type="match status" value="1"/>
</dbReference>
<sequence length="213" mass="23759">MEVKIADRGEKEVVIALSGVKVRFANALRRVMIAEVPKLAIDELNIRENTSLLYDEQLALRLALVPLKTDLKEYKEEDQITLTLKATSPEKAGYTMVYSKELISSYPKVEAASGNIPIVKLISTEKEIGAIKTVARQKIDLDAIARWGRGGEHAKWQPVTICGYKDVSDEDVNDLLFTVESDGALPVDEIILEAARIMQEKCERMVEALKELS</sequence>
<dbReference type="AlphaFoldDB" id="A0A7G9Z2C9"/>
<dbReference type="GO" id="GO:0003899">
    <property type="term" value="F:DNA-directed RNA polymerase activity"/>
    <property type="evidence" value="ECO:0007669"/>
    <property type="project" value="UniProtKB-UniRule"/>
</dbReference>
<keyword evidence="3 4" id="KW-0804">Transcription</keyword>
<evidence type="ECO:0000259" key="5">
    <source>
        <dbReference type="SMART" id="SM00662"/>
    </source>
</evidence>
<comment type="function">
    <text evidence="4">DNA-dependent RNA polymerase (RNAP) catalyzes the transcription of DNA into RNA using the four ribonucleoside triphosphates as substrates.</text>
</comment>
<dbReference type="InterPro" id="IPR050518">
    <property type="entry name" value="Rpo3/RPB3_RNA_Pol_subunit"/>
</dbReference>
<comment type="subunit">
    <text evidence="4">Part of the RNA polymerase complex.</text>
</comment>
<dbReference type="NCBIfam" id="NF001988">
    <property type="entry name" value="PRK00783.1"/>
    <property type="match status" value="1"/>
</dbReference>
<keyword evidence="4 6" id="KW-0548">Nucleotidyltransferase</keyword>
<comment type="subcellular location">
    <subcellularLocation>
        <location evidence="4">Cytoplasm</location>
    </subcellularLocation>
</comment>
<keyword evidence="1 4" id="KW-0240">DNA-directed RNA polymerase</keyword>